<dbReference type="Pfam" id="PF07715">
    <property type="entry name" value="Plug"/>
    <property type="match status" value="1"/>
</dbReference>
<dbReference type="GO" id="GO:0000272">
    <property type="term" value="P:polysaccharide catabolic process"/>
    <property type="evidence" value="ECO:0007669"/>
    <property type="project" value="InterPro"/>
</dbReference>
<dbReference type="GO" id="GO:0004553">
    <property type="term" value="F:hydrolase activity, hydrolyzing O-glycosyl compounds"/>
    <property type="evidence" value="ECO:0007669"/>
    <property type="project" value="InterPro"/>
</dbReference>
<dbReference type="InterPro" id="IPR008969">
    <property type="entry name" value="CarboxyPept-like_regulatory"/>
</dbReference>
<dbReference type="OrthoDB" id="9768177at2"/>
<dbReference type="eggNOG" id="COG4206">
    <property type="taxonomic scope" value="Bacteria"/>
</dbReference>
<feature type="domain" description="TonB-dependent receptor plug" evidence="9">
    <location>
        <begin position="115"/>
        <end position="223"/>
    </location>
</feature>
<organism evidence="10 11">
    <name type="scientific">Anditalea andensis</name>
    <dbReference type="NCBI Taxonomy" id="1048983"/>
    <lineage>
        <taxon>Bacteria</taxon>
        <taxon>Pseudomonadati</taxon>
        <taxon>Bacteroidota</taxon>
        <taxon>Cytophagia</taxon>
        <taxon>Cytophagales</taxon>
        <taxon>Cytophagaceae</taxon>
        <taxon>Anditalea</taxon>
    </lineage>
</organism>
<sequence length="978" mass="108539">MTQKLLILMCFAMLLVTQSFAQSTITGTVTDPEDQNLGIPGVNVLVAGTTRGVVTDINGSFTISASADDVLVFSFVGYTTQRITIGNRSTINVSMAPDMQALSEVVVVGYGTQKRSDITGAVASYQAEQLETMPTISIGQALQGRVAGLAVSTAGSGVEGDEVNLQIRGRNSLAASNAPFIVLDGIPYNGRLSEINPMDIASLEVLKDASSAAIYGARAANGVILITTKRGTPGKVKINYDTYFGVDQIANIPDMMDGNTFYQTKVDRYGQGIITASEQTAFENGVNTDWLDLATRTGTRQQHNLSIAGGTDDTRYFISGNYVDAKGVAKNDDVKRFTLRLNVDTKITPWLTLGTSNQMAKVDRSANAANFGQAFNMNPLTTPFEEDGRTLTIFPWPEDPFFSNPLEPFNQLNEDHTRRLITNNYLEIDLPYIPGLSYRVNASYDYRYRAIDTYSGRNTRAGLQQGGVATTNNWQEEDWIVENILSYNRSFDKHNIGFTGLYSAQERWSKNHNLTANGFPSDIMTNFQYNLATVWTPSDAYTQWNYISQMARINYSFDSRYLLTLTARRDGYSGFGEATKFGIFPSAAIGWNIDREPFMAQIPQISAMKLRVSYGENGNQAIAPYSTLPGLAGQNYLNDSRETAFGFYPSGIGDPSLGWETSRSTNFGMDFGIFGNRIQGSLDYFITNTTDLLLNRNISQVNGTGQIRQNIGATKNQGMDLQISSVNIDNRAFKWTTDLTFSYFKNEIVDVGLRNEDGMPADDVANRWFIGQPLNVNFSYLFDGIWQIGDDIVNSAQPNARPGDIRVRDVNGDGRIDALDRTFIGRAIPDFIAGLNNIVSYKNFSLQLFISTVQGLTRSNELMNPFFDGRTRTLNRAWWTEENPNNSWPANRDDSNAYQVQYFGRANNASFVRLNDVTLSYRLNSPMLSRLNLGRAEIYVNGKNLVTITDWEGTDPELSSQRSIPFVKSYIAGFRVQF</sequence>
<evidence type="ECO:0000256" key="2">
    <source>
        <dbReference type="ARBA" id="ARBA00022448"/>
    </source>
</evidence>
<gene>
    <name evidence="10" type="ORF">EL17_18300</name>
</gene>
<evidence type="ECO:0000256" key="7">
    <source>
        <dbReference type="PROSITE-ProRule" id="PRU01360"/>
    </source>
</evidence>
<keyword evidence="8" id="KW-0732">Signal</keyword>
<dbReference type="STRING" id="1048983.EL17_18300"/>
<dbReference type="Pfam" id="PF13715">
    <property type="entry name" value="CarbopepD_reg_2"/>
    <property type="match status" value="1"/>
</dbReference>
<dbReference type="GO" id="GO:0009279">
    <property type="term" value="C:cell outer membrane"/>
    <property type="evidence" value="ECO:0007669"/>
    <property type="project" value="UniProtKB-SubCell"/>
</dbReference>
<dbReference type="SUPFAM" id="SSF49464">
    <property type="entry name" value="Carboxypeptidase regulatory domain-like"/>
    <property type="match status" value="1"/>
</dbReference>
<feature type="signal peptide" evidence="8">
    <location>
        <begin position="1"/>
        <end position="21"/>
    </location>
</feature>
<comment type="subcellular location">
    <subcellularLocation>
        <location evidence="1 7">Cell outer membrane</location>
        <topology evidence="1 7">Multi-pass membrane protein</topology>
    </subcellularLocation>
</comment>
<protein>
    <recommendedName>
        <fullName evidence="9">TonB-dependent receptor plug domain-containing protein</fullName>
    </recommendedName>
</protein>
<reference evidence="10 11" key="1">
    <citation type="submission" date="2014-04" db="EMBL/GenBank/DDBJ databases">
        <title>Characterization and application of a salt tolerant electro-active bacterium.</title>
        <authorList>
            <person name="Yang L."/>
            <person name="Wei S."/>
            <person name="Tay Q.X.M."/>
        </authorList>
    </citation>
    <scope>NUCLEOTIDE SEQUENCE [LARGE SCALE GENOMIC DNA]</scope>
    <source>
        <strain evidence="10 11">LY1</strain>
    </source>
</reference>
<dbReference type="RefSeq" id="WP_035077400.1">
    <property type="nucleotide sequence ID" value="NZ_JMIH01000024.1"/>
</dbReference>
<dbReference type="NCBIfam" id="TIGR04057">
    <property type="entry name" value="SusC_RagA_signa"/>
    <property type="match status" value="1"/>
</dbReference>
<dbReference type="SUPFAM" id="SSF56935">
    <property type="entry name" value="Porins"/>
    <property type="match status" value="1"/>
</dbReference>
<dbReference type="NCBIfam" id="TIGR04056">
    <property type="entry name" value="OMP_RagA_SusC"/>
    <property type="match status" value="1"/>
</dbReference>
<dbReference type="Proteomes" id="UP000027821">
    <property type="component" value="Unassembled WGS sequence"/>
</dbReference>
<dbReference type="AlphaFoldDB" id="A0A074KYL6"/>
<dbReference type="EMBL" id="JMIH01000024">
    <property type="protein sequence ID" value="KEO72688.1"/>
    <property type="molecule type" value="Genomic_DNA"/>
</dbReference>
<keyword evidence="4 7" id="KW-0812">Transmembrane</keyword>
<keyword evidence="3 7" id="KW-1134">Transmembrane beta strand</keyword>
<keyword evidence="2 7" id="KW-0813">Transport</keyword>
<name>A0A074KYL6_9BACT</name>
<keyword evidence="6 7" id="KW-0998">Cell outer membrane</keyword>
<keyword evidence="11" id="KW-1185">Reference proteome</keyword>
<dbReference type="InterPro" id="IPR023997">
    <property type="entry name" value="TonB-dep_OMP_SusC/RagA_CS"/>
</dbReference>
<evidence type="ECO:0000256" key="6">
    <source>
        <dbReference type="ARBA" id="ARBA00023237"/>
    </source>
</evidence>
<dbReference type="InterPro" id="IPR012910">
    <property type="entry name" value="Plug_dom"/>
</dbReference>
<evidence type="ECO:0000256" key="4">
    <source>
        <dbReference type="ARBA" id="ARBA00022692"/>
    </source>
</evidence>
<dbReference type="InterPro" id="IPR039426">
    <property type="entry name" value="TonB-dep_rcpt-like"/>
</dbReference>
<keyword evidence="5 7" id="KW-0472">Membrane</keyword>
<comment type="similarity">
    <text evidence="7">Belongs to the TonB-dependent receptor family.</text>
</comment>
<proteinExistence type="inferred from homology"/>
<evidence type="ECO:0000313" key="10">
    <source>
        <dbReference type="EMBL" id="KEO72688.1"/>
    </source>
</evidence>
<comment type="caution">
    <text evidence="10">The sequence shown here is derived from an EMBL/GenBank/DDBJ whole genome shotgun (WGS) entry which is preliminary data.</text>
</comment>
<dbReference type="PROSITE" id="PS00448">
    <property type="entry name" value="CLOS_CELLULOSOME_RPT"/>
    <property type="match status" value="1"/>
</dbReference>
<evidence type="ECO:0000256" key="5">
    <source>
        <dbReference type="ARBA" id="ARBA00023136"/>
    </source>
</evidence>
<feature type="chain" id="PRO_5001697153" description="TonB-dependent receptor plug domain-containing protein" evidence="8">
    <location>
        <begin position="22"/>
        <end position="978"/>
    </location>
</feature>
<dbReference type="PROSITE" id="PS52016">
    <property type="entry name" value="TONB_DEPENDENT_REC_3"/>
    <property type="match status" value="1"/>
</dbReference>
<evidence type="ECO:0000256" key="8">
    <source>
        <dbReference type="SAM" id="SignalP"/>
    </source>
</evidence>
<evidence type="ECO:0000256" key="3">
    <source>
        <dbReference type="ARBA" id="ARBA00022452"/>
    </source>
</evidence>
<dbReference type="Gene3D" id="2.170.130.10">
    <property type="entry name" value="TonB-dependent receptor, plug domain"/>
    <property type="match status" value="1"/>
</dbReference>
<accession>A0A074KYL6</accession>
<evidence type="ECO:0000313" key="11">
    <source>
        <dbReference type="Proteomes" id="UP000027821"/>
    </source>
</evidence>
<evidence type="ECO:0000256" key="1">
    <source>
        <dbReference type="ARBA" id="ARBA00004571"/>
    </source>
</evidence>
<dbReference type="InterPro" id="IPR036942">
    <property type="entry name" value="Beta-barrel_TonB_sf"/>
</dbReference>
<dbReference type="Gene3D" id="2.40.170.20">
    <property type="entry name" value="TonB-dependent receptor, beta-barrel domain"/>
    <property type="match status" value="1"/>
</dbReference>
<dbReference type="InterPro" id="IPR023996">
    <property type="entry name" value="TonB-dep_OMP_SusC/RagA"/>
</dbReference>
<dbReference type="InterPro" id="IPR037066">
    <property type="entry name" value="Plug_dom_sf"/>
</dbReference>
<dbReference type="InterPro" id="IPR002105">
    <property type="entry name" value="Dockerin_1_rpt"/>
</dbReference>
<dbReference type="Gene3D" id="2.60.40.1120">
    <property type="entry name" value="Carboxypeptidase-like, regulatory domain"/>
    <property type="match status" value="1"/>
</dbReference>
<evidence type="ECO:0000259" key="9">
    <source>
        <dbReference type="Pfam" id="PF07715"/>
    </source>
</evidence>